<organism evidence="2">
    <name type="scientific">Mops bat parvovirus</name>
    <dbReference type="NCBI Taxonomy" id="3141925"/>
    <lineage>
        <taxon>Viruses</taxon>
        <taxon>Monodnaviria</taxon>
        <taxon>Shotokuvirae</taxon>
        <taxon>Cossaviricota</taxon>
        <taxon>Quintoviricetes</taxon>
        <taxon>Piccovirales</taxon>
        <taxon>Parvoviridae</taxon>
    </lineage>
</organism>
<sequence>MGGSLIFVCSWCSCSGYDLTVVCEVNKVWLIMKRKYKKRIREYPIKLEAFPQKKENKELFEGIIDYEEYKKDTYIQWMKSKDKDTLEKERNSDKYKAYLKAQPTTSEDNDWIFENYQFDEWINNTSHFDKNNRNKRGINLALIPGYPHLGPGNNIKQYPKNEIDSIAWRHDIEYHYARTPIDIQLADRRFIQRMSMLKINKTDFMNQFAKWVGYIGISAKQWIENKLGVLYPIFTNREIKYLKNSINTLDYGNEISEEARIKFTTEFIQIMERLANTNYANKWIETNLTQNKFTRWLGKKITGTYHVGKANDQVAGEASAAFDRLFDNIFHPENQDKIFTHERYIIDSMRKYLEDILNYKINTYYNYINDSKYLETEMLKFVDEIDNLIKEYINANPLMYVGCEAPSDSARFNWFNVHIEKYFNDTINKYKLQVVERVQRARQAIYKLHDFDNIYQALQAFDENNKSHDNYVISEHTLELLNEVRDTCKLLSSRQSRAVQSECSNIEKYKDKLPEFEIFIKGNYEFKNLAR</sequence>
<dbReference type="Pfam" id="PF08398">
    <property type="entry name" value="Phospholip_A2_4"/>
    <property type="match status" value="1"/>
</dbReference>
<feature type="domain" description="Phospholipase A2-like" evidence="1">
    <location>
        <begin position="143"/>
        <end position="206"/>
    </location>
</feature>
<evidence type="ECO:0000313" key="2">
    <source>
        <dbReference type="EMBL" id="XBH23634.1"/>
    </source>
</evidence>
<protein>
    <submittedName>
        <fullName evidence="2">VP protein</fullName>
    </submittedName>
</protein>
<dbReference type="InterPro" id="IPR013607">
    <property type="entry name" value="Phospholipase_A2-like"/>
</dbReference>
<reference evidence="2" key="2">
    <citation type="submission" date="2024-02" db="EMBL/GenBank/DDBJ databases">
        <authorList>
            <person name="Hu B."/>
        </authorList>
    </citation>
    <scope>NUCLEOTIDE SEQUENCE</scope>
    <source>
        <strain evidence="2">2A/Kenya/BAT1224/2015</strain>
    </source>
</reference>
<proteinExistence type="predicted"/>
<dbReference type="EMBL" id="PP711829">
    <property type="protein sequence ID" value="XBH23634.1"/>
    <property type="molecule type" value="Genomic_DNA"/>
</dbReference>
<dbReference type="GO" id="GO:0005198">
    <property type="term" value="F:structural molecule activity"/>
    <property type="evidence" value="ECO:0007669"/>
    <property type="project" value="InterPro"/>
</dbReference>
<accession>A0AAU7DZS9</accession>
<reference evidence="2" key="1">
    <citation type="journal article" date="2024" name="Microbiome">
        <title>Substantial viral diversity in bats and rodents from East Africa: insights into evolution, recombination, and cocirculation.</title>
        <authorList>
            <person name="Wang D."/>
            <person name="Yang X."/>
            <person name="Ren Z."/>
            <person name="Hu B."/>
            <person name="Zhao H."/>
            <person name="Yang K."/>
            <person name="Shi P."/>
            <person name="Zhang Z."/>
            <person name="Feng Q."/>
            <person name="Nawenja C.V."/>
            <person name="Obanda V."/>
            <person name="Robert K."/>
            <person name="Nalikka B."/>
            <person name="Waruhiu C.N."/>
            <person name="Ochola G.O."/>
            <person name="Onyuok S.O."/>
            <person name="Ochieng H."/>
            <person name="Li B."/>
            <person name="Zhu Y."/>
            <person name="Si H."/>
            <person name="Yin J."/>
            <person name="Kristiansen K."/>
            <person name="Jin X."/>
            <person name="Xu X."/>
            <person name="Xiao M."/>
            <person name="Agwanda B."/>
            <person name="Ommeh S."/>
            <person name="Li J."/>
            <person name="Shi Z.L."/>
        </authorList>
    </citation>
    <scope>NUCLEOTIDE SEQUENCE</scope>
    <source>
        <strain evidence="2">2A/Kenya/BAT1224/2015</strain>
    </source>
</reference>
<evidence type="ECO:0000259" key="1">
    <source>
        <dbReference type="Pfam" id="PF08398"/>
    </source>
</evidence>
<name>A0AAU7DZS9_9VIRU</name>